<dbReference type="PANTHER" id="PTHR43546:SF8">
    <property type="entry name" value="METALLO-BETA-LACTAMASE DOMAIN-CONTAINING PROTEIN"/>
    <property type="match status" value="1"/>
</dbReference>
<dbReference type="InterPro" id="IPR050114">
    <property type="entry name" value="UPF0173_UPF0282_UlaG_hydrolase"/>
</dbReference>
<organism evidence="1 2">
    <name type="scientific">Hydrogenoanaerobacterium saccharovorans</name>
    <dbReference type="NCBI Taxonomy" id="474960"/>
    <lineage>
        <taxon>Bacteria</taxon>
        <taxon>Bacillati</taxon>
        <taxon>Bacillota</taxon>
        <taxon>Clostridia</taxon>
        <taxon>Eubacteriales</taxon>
        <taxon>Oscillospiraceae</taxon>
        <taxon>Hydrogenoanaerobacterium</taxon>
    </lineage>
</organism>
<protein>
    <submittedName>
        <fullName evidence="1">MBL fold metallo-hydrolase</fullName>
    </submittedName>
</protein>
<comment type="caution">
    <text evidence="1">The sequence shown here is derived from an EMBL/GenBank/DDBJ whole genome shotgun (WGS) entry which is preliminary data.</text>
</comment>
<dbReference type="Proteomes" id="UP000724149">
    <property type="component" value="Unassembled WGS sequence"/>
</dbReference>
<sequence>MAKLLYQGHGSYRITADDGRVLYVDPYAGEGYDKPADIVLITHEHYDHNKLELLTMKPDTILHRSGDMLVNGEYRTVEMDGITVTAVPACNKNHPISECVGYLIRVDGVLLYASGDTSRTDYMASMAELGIDYALLPTDGFYNMGLEEAMECADLIGARHTIPIHMKPGDLYDDDKAKAFTVKSALLVRPGEEISL</sequence>
<reference evidence="1 2" key="1">
    <citation type="journal article" date="2021" name="Sci. Rep.">
        <title>The distribution of antibiotic resistance genes in chicken gut microbiota commensals.</title>
        <authorList>
            <person name="Juricova H."/>
            <person name="Matiasovicova J."/>
            <person name="Kubasova T."/>
            <person name="Cejkova D."/>
            <person name="Rychlik I."/>
        </authorList>
    </citation>
    <scope>NUCLEOTIDE SEQUENCE [LARGE SCALE GENOMIC DNA]</scope>
    <source>
        <strain evidence="1 2">An564</strain>
    </source>
</reference>
<gene>
    <name evidence="1" type="ORF">H9X81_05260</name>
</gene>
<dbReference type="PANTHER" id="PTHR43546">
    <property type="entry name" value="UPF0173 METAL-DEPENDENT HYDROLASE MJ1163-RELATED"/>
    <property type="match status" value="1"/>
</dbReference>
<dbReference type="EMBL" id="JACSNR010000004">
    <property type="protein sequence ID" value="MBM6923101.1"/>
    <property type="molecule type" value="Genomic_DNA"/>
</dbReference>
<evidence type="ECO:0000313" key="1">
    <source>
        <dbReference type="EMBL" id="MBM6923101.1"/>
    </source>
</evidence>
<name>A0ABS2GM82_9FIRM</name>
<dbReference type="InterPro" id="IPR036866">
    <property type="entry name" value="RibonucZ/Hydroxyglut_hydro"/>
</dbReference>
<dbReference type="SUPFAM" id="SSF56281">
    <property type="entry name" value="Metallo-hydrolase/oxidoreductase"/>
    <property type="match status" value="1"/>
</dbReference>
<dbReference type="Pfam" id="PF13483">
    <property type="entry name" value="Lactamase_B_3"/>
    <property type="match status" value="1"/>
</dbReference>
<proteinExistence type="predicted"/>
<dbReference type="RefSeq" id="WP_204720355.1">
    <property type="nucleotide sequence ID" value="NZ_JACSNR010000004.1"/>
</dbReference>
<dbReference type="Gene3D" id="3.60.15.10">
    <property type="entry name" value="Ribonuclease Z/Hydroxyacylglutathione hydrolase-like"/>
    <property type="match status" value="1"/>
</dbReference>
<evidence type="ECO:0000313" key="2">
    <source>
        <dbReference type="Proteomes" id="UP000724149"/>
    </source>
</evidence>
<keyword evidence="2" id="KW-1185">Reference proteome</keyword>
<accession>A0ABS2GM82</accession>